<evidence type="ECO:0000256" key="5">
    <source>
        <dbReference type="ARBA" id="ARBA00022989"/>
    </source>
</evidence>
<gene>
    <name evidence="8" type="ORF">R0137_06840</name>
</gene>
<feature type="transmembrane region" description="Helical" evidence="7">
    <location>
        <begin position="408"/>
        <end position="428"/>
    </location>
</feature>
<feature type="transmembrane region" description="Helical" evidence="7">
    <location>
        <begin position="18"/>
        <end position="36"/>
    </location>
</feature>
<evidence type="ECO:0000256" key="1">
    <source>
        <dbReference type="ARBA" id="ARBA00004651"/>
    </source>
</evidence>
<feature type="transmembrane region" description="Helical" evidence="7">
    <location>
        <begin position="377"/>
        <end position="396"/>
    </location>
</feature>
<dbReference type="Proteomes" id="UP001626549">
    <property type="component" value="Chromosome"/>
</dbReference>
<dbReference type="RefSeq" id="WP_407329580.1">
    <property type="nucleotide sequence ID" value="NZ_CP136865.1"/>
</dbReference>
<comment type="subcellular location">
    <subcellularLocation>
        <location evidence="1">Cell membrane</location>
        <topology evidence="1">Multi-pass membrane protein</topology>
    </subcellularLocation>
</comment>
<evidence type="ECO:0000313" key="9">
    <source>
        <dbReference type="Proteomes" id="UP001626549"/>
    </source>
</evidence>
<keyword evidence="6 7" id="KW-0472">Membrane</keyword>
<organism evidence="8 9">
    <name type="scientific">Congregibacter brevis</name>
    <dbReference type="NCBI Taxonomy" id="3081201"/>
    <lineage>
        <taxon>Bacteria</taxon>
        <taxon>Pseudomonadati</taxon>
        <taxon>Pseudomonadota</taxon>
        <taxon>Gammaproteobacteria</taxon>
        <taxon>Cellvibrionales</taxon>
        <taxon>Halieaceae</taxon>
        <taxon>Congregibacter</taxon>
    </lineage>
</organism>
<dbReference type="PANTHER" id="PTHR30250:SF10">
    <property type="entry name" value="LIPOPOLYSACCHARIDE BIOSYNTHESIS PROTEIN WZXC"/>
    <property type="match status" value="1"/>
</dbReference>
<feature type="transmembrane region" description="Helical" evidence="7">
    <location>
        <begin position="440"/>
        <end position="462"/>
    </location>
</feature>
<keyword evidence="4 7" id="KW-0812">Transmembrane</keyword>
<accession>A0ABZ0IHI8</accession>
<feature type="transmembrane region" description="Helical" evidence="7">
    <location>
        <begin position="315"/>
        <end position="338"/>
    </location>
</feature>
<dbReference type="InterPro" id="IPR050833">
    <property type="entry name" value="Poly_Biosynth_Transport"/>
</dbReference>
<feature type="transmembrane region" description="Helical" evidence="7">
    <location>
        <begin position="78"/>
        <end position="104"/>
    </location>
</feature>
<dbReference type="PANTHER" id="PTHR30250">
    <property type="entry name" value="PST FAMILY PREDICTED COLANIC ACID TRANSPORTER"/>
    <property type="match status" value="1"/>
</dbReference>
<keyword evidence="3" id="KW-1003">Cell membrane</keyword>
<feature type="transmembrane region" description="Helical" evidence="7">
    <location>
        <begin position="350"/>
        <end position="371"/>
    </location>
</feature>
<keyword evidence="9" id="KW-1185">Reference proteome</keyword>
<feature type="transmembrane region" description="Helical" evidence="7">
    <location>
        <begin position="110"/>
        <end position="131"/>
    </location>
</feature>
<feature type="transmembrane region" description="Helical" evidence="7">
    <location>
        <begin position="42"/>
        <end position="66"/>
    </location>
</feature>
<comment type="similarity">
    <text evidence="2">Belongs to the polysaccharide synthase family.</text>
</comment>
<evidence type="ECO:0000313" key="8">
    <source>
        <dbReference type="EMBL" id="WOJ98279.1"/>
    </source>
</evidence>
<evidence type="ECO:0000256" key="3">
    <source>
        <dbReference type="ARBA" id="ARBA00022475"/>
    </source>
</evidence>
<feature type="transmembrane region" description="Helical" evidence="7">
    <location>
        <begin position="143"/>
        <end position="162"/>
    </location>
</feature>
<sequence length="491" mass="53442">MTALVILKGSTLFTITRLVQRALGLISLVVLARILAPEDFGLVALASIFLVLSTDLSSLGSEPYLLQKTSVEDVDLHTAWSVSILAKFSLFALLVIASPALASILNESRLALIIPIASSGLLIRAFANPAVVLLKRKFLYKKIFVMGVLTKFISVTVVIVLAVNTRSFWALIVGDLVGAVVSTILSYVFVSARIGLSLKNWASQWGYVRWVLPQTLLGSLRGQLDKFLLGRVLPAEMLGGYHVSRSLIDVPAVNLLGPLSEPLLASFAQVRDSGDWMRRQFRVAFLGLYSLVFPLIAIFNIFSDEIVQVVFGAKWAAFAPITAALSWSFVVWAGGNVLTKYCLATSRTRFLFFYTCLMLTTMTIVLLSVGAGDLVGLVYARVVSDLIVFSGVFTYVSMKDRVNMPRLLALLCIPLASTILSTGFMMSFDSVGAPTSVVSLIVRVSLLCGVYVLCLIAIFQVLKKYVPECEFYVKLAQSVVSGCAAAVKEKF</sequence>
<protein>
    <submittedName>
        <fullName evidence="8">Oligosaccharide flippase family protein</fullName>
    </submittedName>
</protein>
<dbReference type="EMBL" id="CP136865">
    <property type="protein sequence ID" value="WOJ98279.1"/>
    <property type="molecule type" value="Genomic_DNA"/>
</dbReference>
<reference evidence="8 9" key="1">
    <citation type="submission" date="2023-10" db="EMBL/GenBank/DDBJ databases">
        <title>Two novel species belonging to the OM43/NOR5 clade.</title>
        <authorList>
            <person name="Park M."/>
        </authorList>
    </citation>
    <scope>NUCLEOTIDE SEQUENCE [LARGE SCALE GENOMIC DNA]</scope>
    <source>
        <strain evidence="8 9">IMCC45268</strain>
    </source>
</reference>
<feature type="transmembrane region" description="Helical" evidence="7">
    <location>
        <begin position="168"/>
        <end position="190"/>
    </location>
</feature>
<name>A0ABZ0IHI8_9GAMM</name>
<dbReference type="Pfam" id="PF13440">
    <property type="entry name" value="Polysacc_synt_3"/>
    <property type="match status" value="1"/>
</dbReference>
<evidence type="ECO:0000256" key="7">
    <source>
        <dbReference type="SAM" id="Phobius"/>
    </source>
</evidence>
<feature type="transmembrane region" description="Helical" evidence="7">
    <location>
        <begin position="283"/>
        <end position="303"/>
    </location>
</feature>
<evidence type="ECO:0000256" key="4">
    <source>
        <dbReference type="ARBA" id="ARBA00022692"/>
    </source>
</evidence>
<evidence type="ECO:0000256" key="6">
    <source>
        <dbReference type="ARBA" id="ARBA00023136"/>
    </source>
</evidence>
<proteinExistence type="inferred from homology"/>
<keyword evidence="5 7" id="KW-1133">Transmembrane helix</keyword>
<evidence type="ECO:0000256" key="2">
    <source>
        <dbReference type="ARBA" id="ARBA00007430"/>
    </source>
</evidence>